<keyword evidence="3" id="KW-1185">Reference proteome</keyword>
<feature type="transmembrane region" description="Helical" evidence="1">
    <location>
        <begin position="60"/>
        <end position="80"/>
    </location>
</feature>
<name>A0A2R5HK55_9LACT</name>
<evidence type="ECO:0000256" key="1">
    <source>
        <dbReference type="SAM" id="Phobius"/>
    </source>
</evidence>
<dbReference type="EMBL" id="BFFO01000007">
    <property type="protein sequence ID" value="GBG97128.1"/>
    <property type="molecule type" value="Genomic_DNA"/>
</dbReference>
<keyword evidence="1" id="KW-0472">Membrane</keyword>
<keyword evidence="1" id="KW-0812">Transmembrane</keyword>
<reference evidence="2 3" key="1">
    <citation type="journal article" date="2018" name="Genome Announc.">
        <title>Draft Genome Sequence of Lactococcus sp. Strain NtB2 (JCM 32569), Isolated from the Gut of the Higher Termite Nasutitermes takasagoensis.</title>
        <authorList>
            <person name="Noda S."/>
            <person name="Aihara C."/>
            <person name="Yuki M."/>
            <person name="Ohkuma M."/>
        </authorList>
    </citation>
    <scope>NUCLEOTIDE SEQUENCE [LARGE SCALE GENOMIC DNA]</scope>
    <source>
        <strain evidence="2 3">NtB2</strain>
    </source>
</reference>
<organism evidence="2 3">
    <name type="scientific">Lactococcus termiticola</name>
    <dbReference type="NCBI Taxonomy" id="2169526"/>
    <lineage>
        <taxon>Bacteria</taxon>
        <taxon>Bacillati</taxon>
        <taxon>Bacillota</taxon>
        <taxon>Bacilli</taxon>
        <taxon>Lactobacillales</taxon>
        <taxon>Streptococcaceae</taxon>
        <taxon>Lactococcus</taxon>
    </lineage>
</organism>
<feature type="transmembrane region" description="Helical" evidence="1">
    <location>
        <begin position="36"/>
        <end position="54"/>
    </location>
</feature>
<accession>A0A2R5HK55</accession>
<sequence>MLFLFLLGLPALALIFLVYAFSFGARIEPTKEAKSLGLSATLISFVFVLLNFFLPGFGIPSWLLIVYSLILLGLLIFFARKFHFKKLKGIQRLSLVFVGICLLLVAVISIFLTATNGGA</sequence>
<gene>
    <name evidence="2" type="ORF">NtB2_01265</name>
</gene>
<dbReference type="Proteomes" id="UP000245021">
    <property type="component" value="Unassembled WGS sequence"/>
</dbReference>
<evidence type="ECO:0000313" key="3">
    <source>
        <dbReference type="Proteomes" id="UP000245021"/>
    </source>
</evidence>
<comment type="caution">
    <text evidence="2">The sequence shown here is derived from an EMBL/GenBank/DDBJ whole genome shotgun (WGS) entry which is preliminary data.</text>
</comment>
<dbReference type="AlphaFoldDB" id="A0A2R5HK55"/>
<keyword evidence="1" id="KW-1133">Transmembrane helix</keyword>
<protein>
    <submittedName>
        <fullName evidence="2">Uncharacterized protein</fullName>
    </submittedName>
</protein>
<proteinExistence type="predicted"/>
<dbReference type="RefSeq" id="WP_109246087.1">
    <property type="nucleotide sequence ID" value="NZ_BFFO01000007.1"/>
</dbReference>
<feature type="transmembrane region" description="Helical" evidence="1">
    <location>
        <begin position="92"/>
        <end position="114"/>
    </location>
</feature>
<evidence type="ECO:0000313" key="2">
    <source>
        <dbReference type="EMBL" id="GBG97128.1"/>
    </source>
</evidence>
<feature type="transmembrane region" description="Helical" evidence="1">
    <location>
        <begin position="6"/>
        <end position="24"/>
    </location>
</feature>